<organism evidence="2 3">
    <name type="scientific">Mucuna pruriens</name>
    <name type="common">Velvet bean</name>
    <name type="synonym">Dolichos pruriens</name>
    <dbReference type="NCBI Taxonomy" id="157652"/>
    <lineage>
        <taxon>Eukaryota</taxon>
        <taxon>Viridiplantae</taxon>
        <taxon>Streptophyta</taxon>
        <taxon>Embryophyta</taxon>
        <taxon>Tracheophyta</taxon>
        <taxon>Spermatophyta</taxon>
        <taxon>Magnoliopsida</taxon>
        <taxon>eudicotyledons</taxon>
        <taxon>Gunneridae</taxon>
        <taxon>Pentapetalae</taxon>
        <taxon>rosids</taxon>
        <taxon>fabids</taxon>
        <taxon>Fabales</taxon>
        <taxon>Fabaceae</taxon>
        <taxon>Papilionoideae</taxon>
        <taxon>50 kb inversion clade</taxon>
        <taxon>NPAAA clade</taxon>
        <taxon>indigoferoid/millettioid clade</taxon>
        <taxon>Phaseoleae</taxon>
        <taxon>Mucuna</taxon>
    </lineage>
</organism>
<name>A0A371HX85_MUCPR</name>
<dbReference type="EMBL" id="QJKJ01001473">
    <property type="protein sequence ID" value="RDY07411.1"/>
    <property type="molecule type" value="Genomic_DNA"/>
</dbReference>
<gene>
    <name evidence="2" type="ORF">CR513_08484</name>
</gene>
<feature type="compositionally biased region" description="Polar residues" evidence="1">
    <location>
        <begin position="232"/>
        <end position="241"/>
    </location>
</feature>
<proteinExistence type="predicted"/>
<dbReference type="Proteomes" id="UP000257109">
    <property type="component" value="Unassembled WGS sequence"/>
</dbReference>
<comment type="caution">
    <text evidence="2">The sequence shown here is derived from an EMBL/GenBank/DDBJ whole genome shotgun (WGS) entry which is preliminary data.</text>
</comment>
<feature type="region of interest" description="Disordered" evidence="1">
    <location>
        <begin position="191"/>
        <end position="265"/>
    </location>
</feature>
<dbReference type="OrthoDB" id="1737294at2759"/>
<dbReference type="STRING" id="157652.A0A371HX85"/>
<evidence type="ECO:0000256" key="1">
    <source>
        <dbReference type="SAM" id="MobiDB-lite"/>
    </source>
</evidence>
<feature type="compositionally biased region" description="Polar residues" evidence="1">
    <location>
        <begin position="208"/>
        <end position="225"/>
    </location>
</feature>
<reference evidence="2" key="1">
    <citation type="submission" date="2018-05" db="EMBL/GenBank/DDBJ databases">
        <title>Draft genome of Mucuna pruriens seed.</title>
        <authorList>
            <person name="Nnadi N.E."/>
            <person name="Vos R."/>
            <person name="Hasami M.H."/>
            <person name="Devisetty U.K."/>
            <person name="Aguiy J.C."/>
        </authorList>
    </citation>
    <scope>NUCLEOTIDE SEQUENCE [LARGE SCALE GENOMIC DNA]</scope>
    <source>
        <strain evidence="2">JCA_2017</strain>
    </source>
</reference>
<keyword evidence="3" id="KW-1185">Reference proteome</keyword>
<evidence type="ECO:0000313" key="2">
    <source>
        <dbReference type="EMBL" id="RDY07411.1"/>
    </source>
</evidence>
<accession>A0A371HX85</accession>
<evidence type="ECO:0000313" key="3">
    <source>
        <dbReference type="Proteomes" id="UP000257109"/>
    </source>
</evidence>
<feature type="non-terminal residue" evidence="2">
    <location>
        <position position="265"/>
    </location>
</feature>
<dbReference type="AlphaFoldDB" id="A0A371HX85"/>
<feature type="non-terminal residue" evidence="2">
    <location>
        <position position="1"/>
    </location>
</feature>
<sequence>MQARFFRQYSLQGNFDASNIENFEYREWVIQDEEEEASNIKNFDVNLRLGWCASKVNSKDDKDNAMHWSSYRFLQLSRSLKISQSKPVEIAGELILAVHVPKPVEIFVKPPILVGKAGVELYQYVELESQFTLGYQSNKIEVAYQEAIAQKSKLGVSEREKKSKKKQVLSLKKPSIKDIVEIERPVDNDNLQKEKISGVSSSPISPPRNLSSSTQMMLEHNTNATVDPVHVTKTSSSGSQQIDKDPPSPFTSASPVRAVSKTKIQ</sequence>
<protein>
    <submittedName>
        <fullName evidence="2">Uncharacterized protein</fullName>
    </submittedName>
</protein>